<reference evidence="4 5" key="1">
    <citation type="submission" date="2023-01" db="EMBL/GenBank/DDBJ databases">
        <title>Psychrosphaera sp. nov., isolated from marine algae.</title>
        <authorList>
            <person name="Bayburt H."/>
            <person name="Choi B.J."/>
            <person name="Kim J.M."/>
            <person name="Choi D.G."/>
            <person name="Jeon C.O."/>
        </authorList>
    </citation>
    <scope>NUCLEOTIDE SEQUENCE [LARGE SCALE GENOMIC DNA]</scope>
    <source>
        <strain evidence="4 5">G1-22</strain>
    </source>
</reference>
<dbReference type="PANTHER" id="PTHR43861:SF3">
    <property type="entry name" value="PUTATIVE (AFU_ORTHOLOGUE AFUA_2G14390)-RELATED"/>
    <property type="match status" value="1"/>
</dbReference>
<comment type="caution">
    <text evidence="2">Lacks conserved residue(s) required for the propagation of feature annotation.</text>
</comment>
<feature type="binding site" evidence="2">
    <location>
        <position position="119"/>
    </location>
    <ligand>
        <name>S-adenosyl-L-methionine</name>
        <dbReference type="ChEBI" id="CHEBI:59789"/>
    </ligand>
</feature>
<dbReference type="InterPro" id="IPR013216">
    <property type="entry name" value="Methyltransf_11"/>
</dbReference>
<dbReference type="Pfam" id="PF08241">
    <property type="entry name" value="Methyltransf_11"/>
    <property type="match status" value="1"/>
</dbReference>
<dbReference type="RefSeq" id="WP_215962431.1">
    <property type="nucleotide sequence ID" value="NZ_JAQOMS010000002.1"/>
</dbReference>
<dbReference type="EMBL" id="JAQOMS010000002">
    <property type="protein sequence ID" value="MDC2888015.1"/>
    <property type="molecule type" value="Genomic_DNA"/>
</dbReference>
<dbReference type="Proteomes" id="UP001528411">
    <property type="component" value="Unassembled WGS sequence"/>
</dbReference>
<gene>
    <name evidence="2" type="primary">cmoM</name>
    <name evidence="4" type="ORF">PN838_03220</name>
</gene>
<keyword evidence="5" id="KW-1185">Reference proteome</keyword>
<feature type="binding site" evidence="2">
    <location>
        <begin position="52"/>
        <end position="53"/>
    </location>
    <ligand>
        <name>S-adenosyl-L-methionine</name>
        <dbReference type="ChEBI" id="CHEBI:59789"/>
    </ligand>
</feature>
<dbReference type="GO" id="GO:0008168">
    <property type="term" value="F:methyltransferase activity"/>
    <property type="evidence" value="ECO:0007669"/>
    <property type="project" value="UniProtKB-KW"/>
</dbReference>
<dbReference type="PANTHER" id="PTHR43861">
    <property type="entry name" value="TRANS-ACONITATE 2-METHYLTRANSFERASE-RELATED"/>
    <property type="match status" value="1"/>
</dbReference>
<dbReference type="EC" id="2.1.1.-" evidence="2"/>
<comment type="similarity">
    <text evidence="2">Belongs to the class I-like SAM-binding methyltransferase superfamily. CmoM family.</text>
</comment>
<keyword evidence="1 2" id="KW-0808">Transferase</keyword>
<organism evidence="4 5">
    <name type="scientific">Psychrosphaera algicola</name>
    <dbReference type="NCBI Taxonomy" id="3023714"/>
    <lineage>
        <taxon>Bacteria</taxon>
        <taxon>Pseudomonadati</taxon>
        <taxon>Pseudomonadota</taxon>
        <taxon>Gammaproteobacteria</taxon>
        <taxon>Alteromonadales</taxon>
        <taxon>Pseudoalteromonadaceae</taxon>
        <taxon>Psychrosphaera</taxon>
    </lineage>
</organism>
<proteinExistence type="inferred from homology"/>
<feature type="binding site" evidence="2">
    <location>
        <position position="73"/>
    </location>
    <ligand>
        <name>S-adenosyl-L-methionine</name>
        <dbReference type="ChEBI" id="CHEBI:59789"/>
    </ligand>
</feature>
<dbReference type="HAMAP" id="MF_02057">
    <property type="entry name" value="tRNA_methyltr_CmoM"/>
    <property type="match status" value="1"/>
</dbReference>
<sequence length="255" mass="28877">MKKQDTSFSKSVDTFKNNIYGSSKGQVREAVLLRDLESIIHSKQKLNIIDVGGGQGQIALKLAQQGHNVTICDISEEMLDVAKNKAIELNISDKVAFIHCPLQELPSKLQTKFDVVLCHAVFEWLADPQAAFKILADYLTDKGQLSLMFYNANGQIMSNLVYGNFDYIEAGFNVKKAVRLNPQNALMPDTVKDWAKQAGLSLCLDTGVRCFHDYMRNREQWTKDINKIVEMELTYSTKEPFASIARYKHFIFKAN</sequence>
<protein>
    <recommendedName>
        <fullName evidence="2">tRNA 5-carboxymethoxyuridine methyltransferase</fullName>
        <ecNumber evidence="2">2.1.1.-</ecNumber>
    </recommendedName>
    <alternativeName>
        <fullName evidence="2">cmo5U methyltransferase</fullName>
    </alternativeName>
</protein>
<feature type="domain" description="Methyltransferase type 11" evidence="3">
    <location>
        <begin position="49"/>
        <end position="145"/>
    </location>
</feature>
<dbReference type="GO" id="GO:0032259">
    <property type="term" value="P:methylation"/>
    <property type="evidence" value="ECO:0007669"/>
    <property type="project" value="UniProtKB-KW"/>
</dbReference>
<evidence type="ECO:0000313" key="4">
    <source>
        <dbReference type="EMBL" id="MDC2888015.1"/>
    </source>
</evidence>
<comment type="caution">
    <text evidence="4">The sequence shown here is derived from an EMBL/GenBank/DDBJ whole genome shotgun (WGS) entry which is preliminary data.</text>
</comment>
<dbReference type="InterPro" id="IPR033664">
    <property type="entry name" value="Cmo5U_methylTrfase"/>
</dbReference>
<feature type="binding site" evidence="2">
    <location>
        <position position="28"/>
    </location>
    <ligand>
        <name>S-adenosyl-L-methionine</name>
        <dbReference type="ChEBI" id="CHEBI:59789"/>
    </ligand>
</feature>
<comment type="function">
    <text evidence="2">Catalyzes the methylation of 5-carboxymethoxyuridine (cmo5U) to form 5-methoxycarbonylmethoxyuridine (mcmo5U) at position 34 in tRNAs.</text>
</comment>
<evidence type="ECO:0000256" key="1">
    <source>
        <dbReference type="ARBA" id="ARBA00022679"/>
    </source>
</evidence>
<comment type="catalytic activity">
    <reaction evidence="2">
        <text>5-carboxymethoxyuridine(34) in tRNA + S-adenosyl-L-methionine = 5-methoxycarbonylmethoxyuridine(34) in tRNA + S-adenosyl-L-homocysteine</text>
        <dbReference type="Rhea" id="RHEA:54080"/>
        <dbReference type="Rhea" id="RHEA-COMP:13383"/>
        <dbReference type="Rhea" id="RHEA-COMP:13781"/>
        <dbReference type="ChEBI" id="CHEBI:57856"/>
        <dbReference type="ChEBI" id="CHEBI:59789"/>
        <dbReference type="ChEBI" id="CHEBI:136879"/>
        <dbReference type="ChEBI" id="CHEBI:138053"/>
    </reaction>
</comment>
<evidence type="ECO:0000256" key="2">
    <source>
        <dbReference type="HAMAP-Rule" id="MF_02057"/>
    </source>
</evidence>
<keyword evidence="2" id="KW-0819">tRNA processing</keyword>
<accession>A0ABT5F913</accession>
<evidence type="ECO:0000313" key="5">
    <source>
        <dbReference type="Proteomes" id="UP001528411"/>
    </source>
</evidence>
<keyword evidence="2 4" id="KW-0489">Methyltransferase</keyword>
<evidence type="ECO:0000259" key="3">
    <source>
        <dbReference type="Pfam" id="PF08241"/>
    </source>
</evidence>
<name>A0ABT5F913_9GAMM</name>
<keyword evidence="2" id="KW-0949">S-adenosyl-L-methionine</keyword>
<dbReference type="CDD" id="cd02440">
    <property type="entry name" value="AdoMet_MTases"/>
    <property type="match status" value="1"/>
</dbReference>